<comment type="caution">
    <text evidence="1">The sequence shown here is derived from an EMBL/GenBank/DDBJ whole genome shotgun (WGS) entry which is preliminary data.</text>
</comment>
<dbReference type="InParanoid" id="A0A7J8J6B9"/>
<dbReference type="EMBL" id="JACASF010000002">
    <property type="protein sequence ID" value="KAF6492373.1"/>
    <property type="molecule type" value="Genomic_DNA"/>
</dbReference>
<dbReference type="PANTHER" id="PTHR45913">
    <property type="entry name" value="EPM2A-INTERACTING PROTEIN 1"/>
    <property type="match status" value="1"/>
</dbReference>
<evidence type="ECO:0000313" key="1">
    <source>
        <dbReference type="EMBL" id="KAF6492373.1"/>
    </source>
</evidence>
<evidence type="ECO:0000313" key="2">
    <source>
        <dbReference type="Proteomes" id="UP000550707"/>
    </source>
</evidence>
<keyword evidence="2" id="KW-1185">Reference proteome</keyword>
<reference evidence="1 2" key="1">
    <citation type="journal article" date="2020" name="Nature">
        <title>Six reference-quality genomes reveal evolution of bat adaptations.</title>
        <authorList>
            <person name="Jebb D."/>
            <person name="Huang Z."/>
            <person name="Pippel M."/>
            <person name="Hughes G.M."/>
            <person name="Lavrichenko K."/>
            <person name="Devanna P."/>
            <person name="Winkler S."/>
            <person name="Jermiin L.S."/>
            <person name="Skirmuntt E.C."/>
            <person name="Katzourakis A."/>
            <person name="Burkitt-Gray L."/>
            <person name="Ray D.A."/>
            <person name="Sullivan K.A.M."/>
            <person name="Roscito J.G."/>
            <person name="Kirilenko B.M."/>
            <person name="Davalos L.M."/>
            <person name="Corthals A.P."/>
            <person name="Power M.L."/>
            <person name="Jones G."/>
            <person name="Ransome R.D."/>
            <person name="Dechmann D.K.N."/>
            <person name="Locatelli A.G."/>
            <person name="Puechmaille S.J."/>
            <person name="Fedrigo O."/>
            <person name="Jarvis E.D."/>
            <person name="Hiller M."/>
            <person name="Vernes S.C."/>
            <person name="Myers E.W."/>
            <person name="Teeling E.C."/>
        </authorList>
    </citation>
    <scope>NUCLEOTIDE SEQUENCE [LARGE SCALE GENOMIC DNA]</scope>
    <source>
        <strain evidence="1">MMolMol1</strain>
        <tissue evidence="1">Muscle</tissue>
    </source>
</reference>
<gene>
    <name evidence="1" type="ORF">HJG59_009578</name>
</gene>
<organism evidence="1 2">
    <name type="scientific">Molossus molossus</name>
    <name type="common">Pallas' mastiff bat</name>
    <name type="synonym">Vespertilio molossus</name>
    <dbReference type="NCBI Taxonomy" id="27622"/>
    <lineage>
        <taxon>Eukaryota</taxon>
        <taxon>Metazoa</taxon>
        <taxon>Chordata</taxon>
        <taxon>Craniata</taxon>
        <taxon>Vertebrata</taxon>
        <taxon>Euteleostomi</taxon>
        <taxon>Mammalia</taxon>
        <taxon>Eutheria</taxon>
        <taxon>Laurasiatheria</taxon>
        <taxon>Chiroptera</taxon>
        <taxon>Yangochiroptera</taxon>
        <taxon>Molossidae</taxon>
        <taxon>Molossus</taxon>
    </lineage>
</organism>
<name>A0A7J8J6B9_MOLMO</name>
<protein>
    <submittedName>
        <fullName evidence="1">Uncharacterized protein</fullName>
    </submittedName>
</protein>
<sequence length="146" mass="16741">MSETNETFNERFKAVTSKHMELNTFATPFNVESTDKPDNLQEEIIQLQSSDELKVRYNHLPLLEFCKHSISRDEFPTLRRHALKYASVFRTTYCCEQFFPKPPIAKSGLCSRLSEAKLVKQLPVATSSTPAHITGLAKEKQFQPPH</sequence>
<proteinExistence type="predicted"/>
<dbReference type="PANTHER" id="PTHR45913:SF5">
    <property type="entry name" value="GENERAL TRANSCRIPTION FACTOR II-I REPEAT DOMAIN-CONTAINING PROTEIN 2A-LIKE PROTEIN"/>
    <property type="match status" value="1"/>
</dbReference>
<dbReference type="AlphaFoldDB" id="A0A7J8J6B9"/>
<accession>A0A7J8J6B9</accession>
<dbReference type="Proteomes" id="UP000550707">
    <property type="component" value="Unassembled WGS sequence"/>
</dbReference>